<feature type="transmembrane region" description="Helical" evidence="1">
    <location>
        <begin position="12"/>
        <end position="29"/>
    </location>
</feature>
<gene>
    <name evidence="2" type="ORF">H7849_01530</name>
</gene>
<evidence type="ECO:0000256" key="1">
    <source>
        <dbReference type="SAM" id="Phobius"/>
    </source>
</evidence>
<keyword evidence="1" id="KW-0472">Membrane</keyword>
<sequence>MVRGRVFQDAWNLLFFSIIAISVAATLNWRNSVWGYWINFATVGIADTGFIFFVLVPGYSPVWPSILGPVFWVLATIFSTIALLTGTKGVTWSSTGDITEPKHAQ</sequence>
<feature type="transmembrane region" description="Helical" evidence="1">
    <location>
        <begin position="36"/>
        <end position="56"/>
    </location>
</feature>
<organism evidence="2 3">
    <name type="scientific">Alloacidobacterium dinghuense</name>
    <dbReference type="NCBI Taxonomy" id="2763107"/>
    <lineage>
        <taxon>Bacteria</taxon>
        <taxon>Pseudomonadati</taxon>
        <taxon>Acidobacteriota</taxon>
        <taxon>Terriglobia</taxon>
        <taxon>Terriglobales</taxon>
        <taxon>Acidobacteriaceae</taxon>
        <taxon>Alloacidobacterium</taxon>
    </lineage>
</organism>
<keyword evidence="1" id="KW-1133">Transmembrane helix</keyword>
<keyword evidence="1" id="KW-0812">Transmembrane</keyword>
<proteinExistence type="predicted"/>
<reference evidence="2 3" key="1">
    <citation type="submission" date="2020-08" db="EMBL/GenBank/DDBJ databases">
        <title>Edaphobacter telluris sp. nov. and Acidobacterium dinghuensis sp. nov., two acidobacteria isolated from forest soil.</title>
        <authorList>
            <person name="Fu J."/>
            <person name="Qiu L."/>
        </authorList>
    </citation>
    <scope>NUCLEOTIDE SEQUENCE [LARGE SCALE GENOMIC DNA]</scope>
    <source>
        <strain evidence="2">4Y35</strain>
    </source>
</reference>
<dbReference type="EMBL" id="CP060394">
    <property type="protein sequence ID" value="QNI32724.1"/>
    <property type="molecule type" value="Genomic_DNA"/>
</dbReference>
<feature type="transmembrane region" description="Helical" evidence="1">
    <location>
        <begin position="62"/>
        <end position="84"/>
    </location>
</feature>
<dbReference type="RefSeq" id="WP_186743678.1">
    <property type="nucleotide sequence ID" value="NZ_CP060394.1"/>
</dbReference>
<protein>
    <submittedName>
        <fullName evidence="2">Uncharacterized protein</fullName>
    </submittedName>
</protein>
<dbReference type="Proteomes" id="UP000515312">
    <property type="component" value="Chromosome"/>
</dbReference>
<accession>A0A7G8BJK4</accession>
<dbReference type="AlphaFoldDB" id="A0A7G8BJK4"/>
<name>A0A7G8BJK4_9BACT</name>
<dbReference type="KEGG" id="adin:H7849_01530"/>
<keyword evidence="3" id="KW-1185">Reference proteome</keyword>
<evidence type="ECO:0000313" key="3">
    <source>
        <dbReference type="Proteomes" id="UP000515312"/>
    </source>
</evidence>
<evidence type="ECO:0000313" key="2">
    <source>
        <dbReference type="EMBL" id="QNI32724.1"/>
    </source>
</evidence>